<organism evidence="2 3">
    <name type="scientific">Dorea formicigenerans</name>
    <dbReference type="NCBI Taxonomy" id="39486"/>
    <lineage>
        <taxon>Bacteria</taxon>
        <taxon>Bacillati</taxon>
        <taxon>Bacillota</taxon>
        <taxon>Clostridia</taxon>
        <taxon>Lachnospirales</taxon>
        <taxon>Lachnospiraceae</taxon>
        <taxon>Dorea</taxon>
    </lineage>
</organism>
<dbReference type="InterPro" id="IPR027417">
    <property type="entry name" value="P-loop_NTPase"/>
</dbReference>
<sequence>MILKKLHVSNFKMFEEVGLEFKPGFNLLLGDNGVGKTTILEAATVAVSGFLAGMEDVNTRNIYKDDVHYQIIKDNNGIPNKSYKEPVEVGSTISYKGIDYTWSRIKKGATSSSRTSINPRDILTVSRELINSTEHVILPLISYQSASRHWVSARSDANEKKRKQLHNRRCGYLGCMERTANLSTVNNWCKQMEWVNIRMNHNSENYRQFGKIVAKFMSIMNDGAVSEVIFNPNSEALLYCENGEYKAIEDLSAGYQSVLNLILDLAYRMAILNPDEGDNIPNAEGIVLIDEIDSNLHPKWQWRIIDALTETFPNVQFIAATHSPIIVSSCKNANIISIDEEQNIRYISDSYAFSVNEILKDMLGYYMRPAKVEDLIEEFGKRMDREEYSQAKEILEQLTEMLGKEHPEVIALESEYEIEAEE</sequence>
<feature type="domain" description="Rad50/SbcC-type AAA" evidence="1">
    <location>
        <begin position="5"/>
        <end position="161"/>
    </location>
</feature>
<dbReference type="AlphaFoldDB" id="A0A413SEK3"/>
<protein>
    <recommendedName>
        <fullName evidence="1">Rad50/SbcC-type AAA domain-containing protein</fullName>
    </recommendedName>
</protein>
<dbReference type="GO" id="GO:0006302">
    <property type="term" value="P:double-strand break repair"/>
    <property type="evidence" value="ECO:0007669"/>
    <property type="project" value="InterPro"/>
</dbReference>
<dbReference type="SUPFAM" id="SSF52540">
    <property type="entry name" value="P-loop containing nucleoside triphosphate hydrolases"/>
    <property type="match status" value="1"/>
</dbReference>
<dbReference type="InterPro" id="IPR051396">
    <property type="entry name" value="Bact_Antivir_Def_Nuclease"/>
</dbReference>
<dbReference type="Proteomes" id="UP000285642">
    <property type="component" value="Unassembled WGS sequence"/>
</dbReference>
<dbReference type="RefSeq" id="WP_118365067.1">
    <property type="nucleotide sequence ID" value="NZ_QSFS01000023.1"/>
</dbReference>
<name>A0A413SEK3_9FIRM</name>
<dbReference type="PANTHER" id="PTHR43581">
    <property type="entry name" value="ATP/GTP PHOSPHATASE"/>
    <property type="match status" value="1"/>
</dbReference>
<evidence type="ECO:0000313" key="3">
    <source>
        <dbReference type="Proteomes" id="UP000285642"/>
    </source>
</evidence>
<dbReference type="GO" id="GO:0016887">
    <property type="term" value="F:ATP hydrolysis activity"/>
    <property type="evidence" value="ECO:0007669"/>
    <property type="project" value="InterPro"/>
</dbReference>
<dbReference type="Gene3D" id="3.40.50.300">
    <property type="entry name" value="P-loop containing nucleotide triphosphate hydrolases"/>
    <property type="match status" value="1"/>
</dbReference>
<reference evidence="2 3" key="1">
    <citation type="submission" date="2018-08" db="EMBL/GenBank/DDBJ databases">
        <title>A genome reference for cultivated species of the human gut microbiota.</title>
        <authorList>
            <person name="Zou Y."/>
            <person name="Xue W."/>
            <person name="Luo G."/>
        </authorList>
    </citation>
    <scope>NUCLEOTIDE SEQUENCE [LARGE SCALE GENOMIC DNA]</scope>
    <source>
        <strain evidence="2 3">AM42-8</strain>
    </source>
</reference>
<evidence type="ECO:0000313" key="2">
    <source>
        <dbReference type="EMBL" id="RHA65677.1"/>
    </source>
</evidence>
<dbReference type="PANTHER" id="PTHR43581:SF4">
    <property type="entry name" value="ATP_GTP PHOSPHATASE"/>
    <property type="match status" value="1"/>
</dbReference>
<dbReference type="InterPro" id="IPR038729">
    <property type="entry name" value="Rad50/SbcC_AAA"/>
</dbReference>
<evidence type="ECO:0000259" key="1">
    <source>
        <dbReference type="Pfam" id="PF13476"/>
    </source>
</evidence>
<accession>A0A413SEK3</accession>
<dbReference type="GO" id="GO:0005524">
    <property type="term" value="F:ATP binding"/>
    <property type="evidence" value="ECO:0007669"/>
    <property type="project" value="InterPro"/>
</dbReference>
<dbReference type="Pfam" id="PF13476">
    <property type="entry name" value="AAA_23"/>
    <property type="match status" value="1"/>
</dbReference>
<proteinExistence type="predicted"/>
<dbReference type="EMBL" id="QSFS01000023">
    <property type="protein sequence ID" value="RHA65677.1"/>
    <property type="molecule type" value="Genomic_DNA"/>
</dbReference>
<comment type="caution">
    <text evidence="2">The sequence shown here is derived from an EMBL/GenBank/DDBJ whole genome shotgun (WGS) entry which is preliminary data.</text>
</comment>
<gene>
    <name evidence="2" type="ORF">DW924_15170</name>
</gene>